<evidence type="ECO:0000313" key="2">
    <source>
        <dbReference type="EMBL" id="PBK83319.1"/>
    </source>
</evidence>
<evidence type="ECO:0000256" key="1">
    <source>
        <dbReference type="SAM" id="MobiDB-lite"/>
    </source>
</evidence>
<dbReference type="Proteomes" id="UP000217790">
    <property type="component" value="Unassembled WGS sequence"/>
</dbReference>
<organism evidence="2 3">
    <name type="scientific">Armillaria gallica</name>
    <name type="common">Bulbous honey fungus</name>
    <name type="synonym">Armillaria bulbosa</name>
    <dbReference type="NCBI Taxonomy" id="47427"/>
    <lineage>
        <taxon>Eukaryota</taxon>
        <taxon>Fungi</taxon>
        <taxon>Dikarya</taxon>
        <taxon>Basidiomycota</taxon>
        <taxon>Agaricomycotina</taxon>
        <taxon>Agaricomycetes</taxon>
        <taxon>Agaricomycetidae</taxon>
        <taxon>Agaricales</taxon>
        <taxon>Marasmiineae</taxon>
        <taxon>Physalacriaceae</taxon>
        <taxon>Armillaria</taxon>
    </lineage>
</organism>
<dbReference type="AlphaFoldDB" id="A0A2H3CJQ5"/>
<dbReference type="EMBL" id="KZ293707">
    <property type="protein sequence ID" value="PBK83319.1"/>
    <property type="molecule type" value="Genomic_DNA"/>
</dbReference>
<sequence>MANINASATLEALISDPALEANVTVNVTAAFEELQQDNRRLAVRVEEFQRELELYRWRETVGDLLLRRLVSYPTNIHLFFAVNPFFIGMTGACSIAVPALPHVDVGPMHVGVWTHCLPPVLSNMVPPDRHRLPCQTWTSPPPRSGSPPPPLLHAGVTTKSQTLGDQHPLPPLGPTTRSSPTPLYLPYMQAGAPLGPHRKPGPLGDNGGLAD</sequence>
<keyword evidence="3" id="KW-1185">Reference proteome</keyword>
<accession>A0A2H3CJQ5</accession>
<feature type="region of interest" description="Disordered" evidence="1">
    <location>
        <begin position="133"/>
        <end position="211"/>
    </location>
</feature>
<reference evidence="3" key="1">
    <citation type="journal article" date="2017" name="Nat. Ecol. Evol.">
        <title>Genome expansion and lineage-specific genetic innovations in the forest pathogenic fungi Armillaria.</title>
        <authorList>
            <person name="Sipos G."/>
            <person name="Prasanna A.N."/>
            <person name="Walter M.C."/>
            <person name="O'Connor E."/>
            <person name="Balint B."/>
            <person name="Krizsan K."/>
            <person name="Kiss B."/>
            <person name="Hess J."/>
            <person name="Varga T."/>
            <person name="Slot J."/>
            <person name="Riley R."/>
            <person name="Boka B."/>
            <person name="Rigling D."/>
            <person name="Barry K."/>
            <person name="Lee J."/>
            <person name="Mihaltcheva S."/>
            <person name="LaButti K."/>
            <person name="Lipzen A."/>
            <person name="Waldron R."/>
            <person name="Moloney N.M."/>
            <person name="Sperisen C."/>
            <person name="Kredics L."/>
            <person name="Vagvoelgyi C."/>
            <person name="Patrignani A."/>
            <person name="Fitzpatrick D."/>
            <person name="Nagy I."/>
            <person name="Doyle S."/>
            <person name="Anderson J.B."/>
            <person name="Grigoriev I.V."/>
            <person name="Gueldener U."/>
            <person name="Muensterkoetter M."/>
            <person name="Nagy L.G."/>
        </authorList>
    </citation>
    <scope>NUCLEOTIDE SEQUENCE [LARGE SCALE GENOMIC DNA]</scope>
    <source>
        <strain evidence="3">Ar21-2</strain>
    </source>
</reference>
<gene>
    <name evidence="2" type="ORF">ARMGADRAFT_1089432</name>
</gene>
<evidence type="ECO:0000313" key="3">
    <source>
        <dbReference type="Proteomes" id="UP000217790"/>
    </source>
</evidence>
<protein>
    <submittedName>
        <fullName evidence="2">Uncharacterized protein</fullName>
    </submittedName>
</protein>
<dbReference type="InParanoid" id="A0A2H3CJQ5"/>
<proteinExistence type="predicted"/>
<name>A0A2H3CJQ5_ARMGA</name>
<feature type="compositionally biased region" description="Pro residues" evidence="1">
    <location>
        <begin position="139"/>
        <end position="151"/>
    </location>
</feature>